<dbReference type="GO" id="GO:0005524">
    <property type="term" value="F:ATP binding"/>
    <property type="evidence" value="ECO:0007669"/>
    <property type="project" value="InterPro"/>
</dbReference>
<keyword evidence="5" id="KW-0418">Kinase</keyword>
<feature type="domain" description="KaiC" evidence="8">
    <location>
        <begin position="257"/>
        <end position="484"/>
    </location>
</feature>
<keyword evidence="3" id="KW-0808">Transferase</keyword>
<dbReference type="PROSITE" id="PS51146">
    <property type="entry name" value="KAIC"/>
    <property type="match status" value="2"/>
</dbReference>
<dbReference type="InterPro" id="IPR003593">
    <property type="entry name" value="AAA+_ATPase"/>
</dbReference>
<dbReference type="EC" id="2.7.11.1" evidence="1"/>
<reference evidence="9" key="1">
    <citation type="submission" date="2020-10" db="EMBL/GenBank/DDBJ databases">
        <title>Connecting structure to function with the recovery of over 1000 high-quality activated sludge metagenome-assembled genomes encoding full-length rRNA genes using long-read sequencing.</title>
        <authorList>
            <person name="Singleton C.M."/>
            <person name="Petriglieri F."/>
            <person name="Kristensen J.M."/>
            <person name="Kirkegaard R.H."/>
            <person name="Michaelsen T.Y."/>
            <person name="Andersen M.H."/>
            <person name="Karst S.M."/>
            <person name="Dueholm M.S."/>
            <person name="Nielsen P.H."/>
            <person name="Albertsen M."/>
        </authorList>
    </citation>
    <scope>NUCLEOTIDE SEQUENCE</scope>
    <source>
        <strain evidence="9">EsbW_18-Q3-R4-48_MAXAC.044</strain>
    </source>
</reference>
<dbReference type="PANTHER" id="PTHR42926:SF1">
    <property type="entry name" value="CIRCADIAN CLOCK OSCILLATOR PROTEIN KAIC 1"/>
    <property type="match status" value="1"/>
</dbReference>
<dbReference type="InterPro" id="IPR027417">
    <property type="entry name" value="P-loop_NTPase"/>
</dbReference>
<dbReference type="NCBIfam" id="NF006799">
    <property type="entry name" value="PRK09302.1"/>
    <property type="match status" value="1"/>
</dbReference>
<dbReference type="InterPro" id="IPR014774">
    <property type="entry name" value="KaiC-like_dom"/>
</dbReference>
<evidence type="ECO:0000256" key="7">
    <source>
        <dbReference type="SAM" id="MobiDB-lite"/>
    </source>
</evidence>
<evidence type="ECO:0000256" key="4">
    <source>
        <dbReference type="ARBA" id="ARBA00022737"/>
    </source>
</evidence>
<evidence type="ECO:0000313" key="10">
    <source>
        <dbReference type="Proteomes" id="UP000886602"/>
    </source>
</evidence>
<keyword evidence="2" id="KW-0597">Phosphoprotein</keyword>
<feature type="domain" description="KaiC" evidence="8">
    <location>
        <begin position="12"/>
        <end position="256"/>
    </location>
</feature>
<evidence type="ECO:0000313" key="9">
    <source>
        <dbReference type="EMBL" id="MBK7423909.1"/>
    </source>
</evidence>
<dbReference type="InterPro" id="IPR051347">
    <property type="entry name" value="Circadian_clock_KaiC-rel"/>
</dbReference>
<keyword evidence="6" id="KW-0378">Hydrolase</keyword>
<organism evidence="9 10">
    <name type="scientific">Candidatus Propionivibrio dominans</name>
    <dbReference type="NCBI Taxonomy" id="2954373"/>
    <lineage>
        <taxon>Bacteria</taxon>
        <taxon>Pseudomonadati</taxon>
        <taxon>Pseudomonadota</taxon>
        <taxon>Betaproteobacteria</taxon>
        <taxon>Rhodocyclales</taxon>
        <taxon>Rhodocyclaceae</taxon>
        <taxon>Propionivibrio</taxon>
    </lineage>
</organism>
<dbReference type="Pfam" id="PF06745">
    <property type="entry name" value="ATPase"/>
    <property type="match status" value="2"/>
</dbReference>
<gene>
    <name evidence="9" type="primary">kaiC</name>
    <name evidence="9" type="ORF">IPJ48_12840</name>
</gene>
<dbReference type="Proteomes" id="UP000886602">
    <property type="component" value="Unassembled WGS sequence"/>
</dbReference>
<evidence type="ECO:0000259" key="8">
    <source>
        <dbReference type="PROSITE" id="PS51146"/>
    </source>
</evidence>
<proteinExistence type="predicted"/>
<name>A0A9D7F857_9RHOO</name>
<evidence type="ECO:0000256" key="1">
    <source>
        <dbReference type="ARBA" id="ARBA00012513"/>
    </source>
</evidence>
<feature type="region of interest" description="Disordered" evidence="7">
    <location>
        <begin position="553"/>
        <end position="572"/>
    </location>
</feature>
<evidence type="ECO:0000256" key="5">
    <source>
        <dbReference type="ARBA" id="ARBA00022777"/>
    </source>
</evidence>
<evidence type="ECO:0000256" key="3">
    <source>
        <dbReference type="ARBA" id="ARBA00022679"/>
    </source>
</evidence>
<dbReference type="InterPro" id="IPR010624">
    <property type="entry name" value="KaiC_dom"/>
</dbReference>
<dbReference type="PRINTS" id="PR01874">
    <property type="entry name" value="DNAREPAIRADA"/>
</dbReference>
<protein>
    <recommendedName>
        <fullName evidence="1">non-specific serine/threonine protein kinase</fullName>
        <ecNumber evidence="1">2.7.11.1</ecNumber>
    </recommendedName>
</protein>
<dbReference type="SMART" id="SM00382">
    <property type="entry name" value="AAA"/>
    <property type="match status" value="2"/>
</dbReference>
<dbReference type="Gene3D" id="3.40.50.300">
    <property type="entry name" value="P-loop containing nucleotide triphosphate hydrolases"/>
    <property type="match status" value="2"/>
</dbReference>
<dbReference type="InterPro" id="IPR030665">
    <property type="entry name" value="KaiC"/>
</dbReference>
<dbReference type="PIRSF" id="PIRSF039117">
    <property type="entry name" value="KaiC"/>
    <property type="match status" value="1"/>
</dbReference>
<accession>A0A9D7F857</accession>
<evidence type="ECO:0000256" key="2">
    <source>
        <dbReference type="ARBA" id="ARBA00022553"/>
    </source>
</evidence>
<dbReference type="EMBL" id="JADJNC010000020">
    <property type="protein sequence ID" value="MBK7423909.1"/>
    <property type="molecule type" value="Genomic_DNA"/>
</dbReference>
<sequence length="572" mass="62204">MPNARMQHNKLNKVLTGIRGLDDITNGGFPRGRATLLAGGPGSGKTVLALQALVNGAKNGEPGIFVAFEEDSARIVANAATFGWNLPELEKQSLFFLDAKPRPDVVCAGQFDLAGLLASLKAKADQMGAKRIVFDSIDVLLSLLNDSLAERRELYRLSDWLVSCGLTGIITCKNNDSGQTNLDYQDFLQYMVDCAIFLRHDLENRVARRTLRIVKYRGSGFYAGEVALSLGDHGIEVVSFPLMPAYDRDITERVSSGVERLDSMLGGGYYRGAAVLLSGAPGTAKTTLCGSFVLAACARGERALFVGFDEPAHEIVRNLRSVGIDLGPHVASGLLHIQSIRSSLTGAEEHIGTLRNLLETHQPRCFVIDPLSAIINSDANASRRRMPEQLLAMTKATGVTLVCSSLLNGNDALDESTDIQVSTVADTWIHLSYDVLAGERNRALTIIKSRGTEHSNQVRELILSGSGITLTDVYQADGEVLMGTARWQKEISEKDAEEHLLAGVEHKRKELELAQAEVNARIEVLQRGMAVKRAELEMLLAAEVSRLKKTSRTHQALWGKRSGDSQKPASDC</sequence>
<dbReference type="GO" id="GO:0004674">
    <property type="term" value="F:protein serine/threonine kinase activity"/>
    <property type="evidence" value="ECO:0007669"/>
    <property type="project" value="UniProtKB-EC"/>
</dbReference>
<dbReference type="SUPFAM" id="SSF52540">
    <property type="entry name" value="P-loop containing nucleoside triphosphate hydrolases"/>
    <property type="match status" value="2"/>
</dbReference>
<comment type="caution">
    <text evidence="9">The sequence shown here is derived from an EMBL/GenBank/DDBJ whole genome shotgun (WGS) entry which is preliminary data.</text>
</comment>
<dbReference type="AlphaFoldDB" id="A0A9D7F857"/>
<keyword evidence="4" id="KW-0677">Repeat</keyword>
<evidence type="ECO:0000256" key="6">
    <source>
        <dbReference type="ARBA" id="ARBA00022801"/>
    </source>
</evidence>
<dbReference type="GO" id="GO:0016787">
    <property type="term" value="F:hydrolase activity"/>
    <property type="evidence" value="ECO:0007669"/>
    <property type="project" value="UniProtKB-KW"/>
</dbReference>
<dbReference type="PANTHER" id="PTHR42926">
    <property type="match status" value="1"/>
</dbReference>